<feature type="region of interest" description="Disordered" evidence="3">
    <location>
        <begin position="625"/>
        <end position="647"/>
    </location>
</feature>
<name>A0AA36MSG9_9DINO</name>
<dbReference type="GO" id="GO:0008654">
    <property type="term" value="P:phospholipid biosynthetic process"/>
    <property type="evidence" value="ECO:0007669"/>
    <property type="project" value="InterPro"/>
</dbReference>
<evidence type="ECO:0000256" key="2">
    <source>
        <dbReference type="RuleBase" id="RU003750"/>
    </source>
</evidence>
<organism evidence="4 5">
    <name type="scientific">Effrenium voratum</name>
    <dbReference type="NCBI Taxonomy" id="2562239"/>
    <lineage>
        <taxon>Eukaryota</taxon>
        <taxon>Sar</taxon>
        <taxon>Alveolata</taxon>
        <taxon>Dinophyceae</taxon>
        <taxon>Suessiales</taxon>
        <taxon>Symbiodiniaceae</taxon>
        <taxon>Effrenium</taxon>
    </lineage>
</organism>
<evidence type="ECO:0000256" key="1">
    <source>
        <dbReference type="ARBA" id="ARBA00022679"/>
    </source>
</evidence>
<dbReference type="PROSITE" id="PS00379">
    <property type="entry name" value="CDP_ALCOHOL_P_TRANSF"/>
    <property type="match status" value="1"/>
</dbReference>
<evidence type="ECO:0000313" key="4">
    <source>
        <dbReference type="EMBL" id="CAJ1377492.1"/>
    </source>
</evidence>
<accession>A0AA36MSG9</accession>
<sequence length="702" mass="75488">MAQPSTGNCEQDFWNAHIFFKAHSAAIWSNGGWKVLQQEGFHSACLDGGGHFYFALLASNMLSSDLGVCVPSSCNENDITWKVFPLIFRHFFDTGAQQGLQFGVRLHQYHQLGFEDLRAPEIWQLGLAVGLLLCLLGVSEGQKASGPGAQICLLVAVCAGEVMLYTRWQMYDWHSQHLPMFALARSVGELALQAQLALQLLRLASCRSLGQACQAAALRVLQLAFAFAACCLATRQAARLTVNVFSQGAWYQTWSRCFHEVEEPWLEILLHGRDCRHLQRLRSELQVLFCSLPLLLLASLSKKAAAVAVAAACCAWLNGVPDWVNDELTFAQIATSAALLNARCASASRKCGAGVALMALAATGYSDLDAQRMRLARAAIWPWLLCLGDVSDFSLGADLAIPMLPLALFVLEGYVEPHSKDLTGCDFLARLLGLTLVALFCGQVLSRLPSGLQRLARLLSAEARVASLEAQLEAERQMRLSGQAGQQISTMALPGSPIGAPIRSDLIFAVLTLGALACSLTAMRVAFSQQWAAAAGLIMAAAVCDGLDGHVARLLDAVTVFGGELDSLGDLVNFGVAPAIVIYAWADEKAGDFWDVVLWISCVFFCQACALRLARFNCSPGGPAFQGAPPENQKTEKSGDSSGVPSGPNAALIERGSKFLARSKFFTGVPAPMGAMLALCIRHGSLQKLRIVTRRVHSAGFG</sequence>
<reference evidence="4" key="1">
    <citation type="submission" date="2023-08" db="EMBL/GenBank/DDBJ databases">
        <authorList>
            <person name="Chen Y."/>
            <person name="Shah S."/>
            <person name="Dougan E. K."/>
            <person name="Thang M."/>
            <person name="Chan C."/>
        </authorList>
    </citation>
    <scope>NUCLEOTIDE SEQUENCE</scope>
</reference>
<keyword evidence="5" id="KW-1185">Reference proteome</keyword>
<dbReference type="AlphaFoldDB" id="A0AA36MSG9"/>
<proteinExistence type="inferred from homology"/>
<dbReference type="GO" id="GO:0016020">
    <property type="term" value="C:membrane"/>
    <property type="evidence" value="ECO:0007669"/>
    <property type="project" value="InterPro"/>
</dbReference>
<dbReference type="Gene3D" id="1.20.120.1760">
    <property type="match status" value="1"/>
</dbReference>
<dbReference type="Proteomes" id="UP001178507">
    <property type="component" value="Unassembled WGS sequence"/>
</dbReference>
<comment type="similarity">
    <text evidence="2">Belongs to the CDP-alcohol phosphatidyltransferase class-I family.</text>
</comment>
<evidence type="ECO:0000256" key="3">
    <source>
        <dbReference type="SAM" id="MobiDB-lite"/>
    </source>
</evidence>
<dbReference type="InterPro" id="IPR048254">
    <property type="entry name" value="CDP_ALCOHOL_P_TRANSF_CS"/>
</dbReference>
<comment type="caution">
    <text evidence="4">The sequence shown here is derived from an EMBL/GenBank/DDBJ whole genome shotgun (WGS) entry which is preliminary data.</text>
</comment>
<gene>
    <name evidence="4" type="ORF">EVOR1521_LOCUS6272</name>
</gene>
<dbReference type="EMBL" id="CAUJNA010000467">
    <property type="protein sequence ID" value="CAJ1377492.1"/>
    <property type="molecule type" value="Genomic_DNA"/>
</dbReference>
<protein>
    <submittedName>
        <fullName evidence="4">Uncharacterized protein</fullName>
    </submittedName>
</protein>
<dbReference type="Pfam" id="PF01066">
    <property type="entry name" value="CDP-OH_P_transf"/>
    <property type="match status" value="1"/>
</dbReference>
<keyword evidence="1 2" id="KW-0808">Transferase</keyword>
<dbReference type="InterPro" id="IPR043130">
    <property type="entry name" value="CDP-OH_PTrfase_TM_dom"/>
</dbReference>
<dbReference type="InterPro" id="IPR000462">
    <property type="entry name" value="CDP-OH_P_trans"/>
</dbReference>
<evidence type="ECO:0000313" key="5">
    <source>
        <dbReference type="Proteomes" id="UP001178507"/>
    </source>
</evidence>
<dbReference type="GO" id="GO:0016780">
    <property type="term" value="F:phosphotransferase activity, for other substituted phosphate groups"/>
    <property type="evidence" value="ECO:0007669"/>
    <property type="project" value="InterPro"/>
</dbReference>